<proteinExistence type="predicted"/>
<dbReference type="RefSeq" id="YP_009208928.1">
    <property type="nucleotide sequence ID" value="NC_028912.1"/>
</dbReference>
<protein>
    <submittedName>
        <fullName evidence="2">HTH DNA binding domain protein</fullName>
    </submittedName>
</protein>
<accession>A0A076YMT1</accession>
<dbReference type="KEGG" id="vg:26635333"/>
<dbReference type="OrthoDB" id="21632at10239"/>
<feature type="domain" description="Transposase IS30-like HTH" evidence="1">
    <location>
        <begin position="38"/>
        <end position="78"/>
    </location>
</feature>
<dbReference type="Pfam" id="PF13936">
    <property type="entry name" value="HTH_38"/>
    <property type="match status" value="1"/>
</dbReference>
<dbReference type="InterPro" id="IPR009057">
    <property type="entry name" value="Homeodomain-like_sf"/>
</dbReference>
<keyword evidence="3" id="KW-1185">Reference proteome</keyword>
<evidence type="ECO:0000313" key="3">
    <source>
        <dbReference type="Proteomes" id="UP000204370"/>
    </source>
</evidence>
<dbReference type="SUPFAM" id="SSF46689">
    <property type="entry name" value="Homeodomain-like"/>
    <property type="match status" value="1"/>
</dbReference>
<dbReference type="EMBL" id="KM101118">
    <property type="protein sequence ID" value="AIK68908.1"/>
    <property type="molecule type" value="Genomic_DNA"/>
</dbReference>
<dbReference type="GeneID" id="26635333"/>
<evidence type="ECO:0000313" key="2">
    <source>
        <dbReference type="EMBL" id="AIK68908.1"/>
    </source>
</evidence>
<gene>
    <name evidence="2" type="ORF">PBI_SWIRLEY_43</name>
</gene>
<organism evidence="2 3">
    <name type="scientific">Mycobacterium phage Swirley</name>
    <dbReference type="NCBI Taxonomy" id="1527534"/>
    <lineage>
        <taxon>Viruses</taxon>
        <taxon>Duplodnaviria</taxon>
        <taxon>Heunggongvirae</taxon>
        <taxon>Uroviricota</taxon>
        <taxon>Caudoviricetes</taxon>
        <taxon>Benedictvirus</taxon>
        <taxon>Benedictvirus swirley</taxon>
    </lineage>
</organism>
<reference evidence="2 3" key="1">
    <citation type="submission" date="2014-06" db="EMBL/GenBank/DDBJ databases">
        <authorList>
            <person name="Delgado B.M."/>
            <person name="Feathers C.T."/>
            <person name="Feeney M.S."/>
            <person name="Feuer K.L."/>
            <person name="Florin D.T."/>
            <person name="Gordon M.B."/>
            <person name="Gorman S.E."/>
            <person name="Grajales M."/>
            <person name="Heckman E.L."/>
            <person name="Juarez M.C."/>
            <person name="Kenna M.A."/>
            <person name="Mageeney C.M."/>
            <person name="Marzillier J.Y."/>
            <person name="Miller B.D."/>
            <person name="Schlegel J.L."/>
            <person name="So C.Y."/>
            <person name="Sternberg R.A."/>
            <person name="Ware V.C."/>
            <person name="Anders K.R."/>
            <person name="Braun M.A."/>
            <person name="Delesalle V.A."/>
            <person name="Hughes L.E."/>
            <person name="Bradley K.W."/>
            <person name="Barker L.P."/>
            <person name="Asai D.J."/>
            <person name="Bowman C.A."/>
            <person name="Russell D.A."/>
            <person name="Pope W.H."/>
            <person name="Jacobs-Sera D."/>
            <person name="Hendrix R.W."/>
            <person name="Hatfull G.F."/>
        </authorList>
    </citation>
    <scope>NUCLEOTIDE SEQUENCE [LARGE SCALE GENOMIC DNA]</scope>
</reference>
<name>A0A076YMT1_9CAUD</name>
<dbReference type="InterPro" id="IPR025246">
    <property type="entry name" value="IS30-like_HTH"/>
</dbReference>
<dbReference type="Proteomes" id="UP000204370">
    <property type="component" value="Segment"/>
</dbReference>
<sequence>MADVREVADLLNRLNVIVRELVSENSQLKAAAAGKGNRPKLTDSEVSSVRELYRAGLSQRQIAEAYDVNPATVSRIVRGIYHTKGGS</sequence>
<evidence type="ECO:0000259" key="1">
    <source>
        <dbReference type="Pfam" id="PF13936"/>
    </source>
</evidence>
<dbReference type="Gene3D" id="1.10.10.60">
    <property type="entry name" value="Homeodomain-like"/>
    <property type="match status" value="1"/>
</dbReference>